<feature type="chain" id="PRO_5004071164" evidence="1">
    <location>
        <begin position="21"/>
        <end position="898"/>
    </location>
</feature>
<name>M5S0B5_9BACT</name>
<keyword evidence="1" id="KW-0732">Signal</keyword>
<dbReference type="EMBL" id="ANOG01000280">
    <property type="protein sequence ID" value="EMI21097.1"/>
    <property type="molecule type" value="Genomic_DNA"/>
</dbReference>
<dbReference type="InterPro" id="IPR003961">
    <property type="entry name" value="FN3_dom"/>
</dbReference>
<dbReference type="AlphaFoldDB" id="M5S0B5"/>
<gene>
    <name evidence="2" type="ORF">RMSM_01973</name>
</gene>
<evidence type="ECO:0000313" key="2">
    <source>
        <dbReference type="EMBL" id="EMI21097.1"/>
    </source>
</evidence>
<dbReference type="Proteomes" id="UP000011991">
    <property type="component" value="Unassembled WGS sequence"/>
</dbReference>
<organism evidence="2 3">
    <name type="scientific">Rhodopirellula maiorica SM1</name>
    <dbReference type="NCBI Taxonomy" id="1265738"/>
    <lineage>
        <taxon>Bacteria</taxon>
        <taxon>Pseudomonadati</taxon>
        <taxon>Planctomycetota</taxon>
        <taxon>Planctomycetia</taxon>
        <taxon>Pirellulales</taxon>
        <taxon>Pirellulaceae</taxon>
        <taxon>Novipirellula</taxon>
    </lineage>
</organism>
<sequence length="898" mass="99691">MRILFALLSLVLLAATKTDAGDLISLPVTKDNSIVMVDGEWTENAGQQGQIRVKGNQHIVAMAFDMSAIAGKRVKQAALVCVQGQETISGVTLSTIASRWDETRSNGLTAGIEGVGGWGYLGGRFPAVCGGNGFTRVHQTKSLIRDGRYHWDVPADMVHAMAIGVADGLAIHEHDTDYRRNPTIFSHQQSGKKPYLLVELDDSAEADPDPATNLRLKAVDDKSARLTLTSPTQGFAYEVTVDGHSLGRHNIPLVRPGHSQTIPLRDLPPSITTDQAYEIRVVTLSRTGQRSPAAVLRSVILKSAPVVRPPLAFAPPHPSPINGLSVIPVTDKFDASGEAVGELPENYRTHNPIFDGRQVRLTAAAGEVVGFQLLLRGDVGKPVAVKVDMESPETRVDLHHALYVPANGRRIPDPLLPLPETVTLQSNRDQCIVADIYIPFDSSPGVRRGQITISDGRVVPLSINVLPFALPRQATFLCEMNGYGLPDHVNDYYALQQIAYDHRVHANILHYSHNTAAPGSRKSNLDMRLRSGRRMDNKRYDAIQPDSKTGYWDDFVEAFGPYIDGSLFQDGHRGPIPAPGFYLTFHESWPLNCRAYFNGNPDAYQAFQAHPEYARTYVNVLQDFARLADANGWKQTGFQVYFNNKGSLDEKTKAPWILDEPTSYWDYRALRFYGELTDRGRDVAADVQIDYRIDISRPEYCRGQLGGRDDLWVVSSAAFQNYRRLVTDRIDRDGLKAWVYGTTNHVHESNRNVQAWALDAWQYGATGIVPWQTVNKNGSALKEADQLGVFIFDKDPAGQTVVRHSMRLKAYRDAQQLIEYLNLLQQQRGWTQQQMRRFVSQYVDLNAQVHKTNDADAGTSAYGRLSAAGLESLRIATARLLVAGQNNPPIDQDPATRR</sequence>
<evidence type="ECO:0000313" key="3">
    <source>
        <dbReference type="Proteomes" id="UP000011991"/>
    </source>
</evidence>
<evidence type="ECO:0000256" key="1">
    <source>
        <dbReference type="SAM" id="SignalP"/>
    </source>
</evidence>
<feature type="signal peptide" evidence="1">
    <location>
        <begin position="1"/>
        <end position="20"/>
    </location>
</feature>
<reference evidence="2 3" key="1">
    <citation type="journal article" date="2013" name="Mar. Genomics">
        <title>Expression of sulfatases in Rhodopirellula baltica and the diversity of sulfatases in the genus Rhodopirellula.</title>
        <authorList>
            <person name="Wegner C.E."/>
            <person name="Richter-Heitmann T."/>
            <person name="Klindworth A."/>
            <person name="Klockow C."/>
            <person name="Richter M."/>
            <person name="Achstetter T."/>
            <person name="Glockner F.O."/>
            <person name="Harder J."/>
        </authorList>
    </citation>
    <scope>NUCLEOTIDE SEQUENCE [LARGE SCALE GENOMIC DNA]</scope>
    <source>
        <strain evidence="2 3">SM1</strain>
    </source>
</reference>
<dbReference type="CDD" id="cd00063">
    <property type="entry name" value="FN3"/>
    <property type="match status" value="1"/>
</dbReference>
<dbReference type="PATRIC" id="fig|1265738.3.peg.1973"/>
<keyword evidence="3" id="KW-1185">Reference proteome</keyword>
<dbReference type="RefSeq" id="WP_008694467.1">
    <property type="nucleotide sequence ID" value="NZ_ANOG01000280.1"/>
</dbReference>
<comment type="caution">
    <text evidence="2">The sequence shown here is derived from an EMBL/GenBank/DDBJ whole genome shotgun (WGS) entry which is preliminary data.</text>
</comment>
<proteinExistence type="predicted"/>
<accession>M5S0B5</accession>
<protein>
    <submittedName>
        <fullName evidence="2">Putative secreted protein</fullName>
    </submittedName>
</protein>